<dbReference type="SUPFAM" id="SSF52096">
    <property type="entry name" value="ClpP/crotonase"/>
    <property type="match status" value="1"/>
</dbReference>
<dbReference type="InterPro" id="IPR011762">
    <property type="entry name" value="COA_CT_N"/>
</dbReference>
<evidence type="ECO:0000259" key="2">
    <source>
        <dbReference type="PROSITE" id="PS50980"/>
    </source>
</evidence>
<name>A0A061RYE6_9CHLO</name>
<accession>A0A061RYE6</accession>
<dbReference type="PROSITE" id="PS50980">
    <property type="entry name" value="COA_CT_NTER"/>
    <property type="match status" value="1"/>
</dbReference>
<dbReference type="EMBL" id="GBEZ01007541">
    <property type="protein sequence ID" value="JAC77932.1"/>
    <property type="molecule type" value="Transcribed_RNA"/>
</dbReference>
<evidence type="ECO:0000313" key="3">
    <source>
        <dbReference type="EMBL" id="JAC77932.1"/>
    </source>
</evidence>
<dbReference type="PANTHER" id="PTHR45728:SF3">
    <property type="entry name" value="ACETYL-COA CARBOXYLASE"/>
    <property type="match status" value="1"/>
</dbReference>
<proteinExistence type="predicted"/>
<dbReference type="Gene3D" id="3.90.226.10">
    <property type="entry name" value="2-enoyl-CoA Hydratase, Chain A, domain 1"/>
    <property type="match status" value="1"/>
</dbReference>
<dbReference type="InterPro" id="IPR029045">
    <property type="entry name" value="ClpP/crotonase-like_dom_sf"/>
</dbReference>
<dbReference type="InterPro" id="IPR034733">
    <property type="entry name" value="AcCoA_carboxyl_beta"/>
</dbReference>
<dbReference type="GO" id="GO:0003989">
    <property type="term" value="F:acetyl-CoA carboxylase activity"/>
    <property type="evidence" value="ECO:0007669"/>
    <property type="project" value="InterPro"/>
</dbReference>
<reference evidence="3" key="1">
    <citation type="submission" date="2014-05" db="EMBL/GenBank/DDBJ databases">
        <title>The transcriptome of the halophilic microalga Tetraselmis sp. GSL018 isolated from the Great Salt Lake, Utah.</title>
        <authorList>
            <person name="Jinkerson R.E."/>
            <person name="D'Adamo S."/>
            <person name="Posewitz M.C."/>
        </authorList>
    </citation>
    <scope>NUCLEOTIDE SEQUENCE</scope>
    <source>
        <strain evidence="3">GSL018</strain>
    </source>
</reference>
<dbReference type="Gene3D" id="2.40.460.10">
    <property type="entry name" value="Biotin dependent carboxylase carboxyltransferase"/>
    <property type="match status" value="1"/>
</dbReference>
<dbReference type="PANTHER" id="PTHR45728">
    <property type="entry name" value="ACETYL-COA CARBOXYLASE, ISOFORM A"/>
    <property type="match status" value="1"/>
</dbReference>
<dbReference type="GO" id="GO:0006633">
    <property type="term" value="P:fatty acid biosynthetic process"/>
    <property type="evidence" value="ECO:0007669"/>
    <property type="project" value="TreeGrafter"/>
</dbReference>
<dbReference type="InterPro" id="IPR049076">
    <property type="entry name" value="ACCA"/>
</dbReference>
<evidence type="ECO:0000256" key="1">
    <source>
        <dbReference type="SAM" id="MobiDB-lite"/>
    </source>
</evidence>
<protein>
    <submittedName>
        <fullName evidence="3">Acetyl-carboxylase</fullName>
    </submittedName>
</protein>
<dbReference type="Pfam" id="PF01039">
    <property type="entry name" value="Carboxyl_trans"/>
    <property type="match status" value="1"/>
</dbReference>
<dbReference type="AlphaFoldDB" id="A0A061RYE6"/>
<organism evidence="3">
    <name type="scientific">Tetraselmis sp. GSL018</name>
    <dbReference type="NCBI Taxonomy" id="582737"/>
    <lineage>
        <taxon>Eukaryota</taxon>
        <taxon>Viridiplantae</taxon>
        <taxon>Chlorophyta</taxon>
        <taxon>core chlorophytes</taxon>
        <taxon>Chlorodendrophyceae</taxon>
        <taxon>Chlorodendrales</taxon>
        <taxon>Chlorodendraceae</taxon>
        <taxon>Tetraselmis</taxon>
    </lineage>
</organism>
<sequence length="519" mass="54711">PHPAADRPGGFSCGLGPRVPLGPPPSAAARRQRQGQGGGGAPHQVCEPGGAPGKHLPQRGSDDDRGPVQGAGLERRLARGHLGADGPRERRGARGGVPRGAPRIRRPGSVPKRGRAGLQVPLRRGWPRSGALRPTRAPPAEAPCPRRHKTTYCYDFPAVFENALRMTWAERASAGEPDAVPPLGKLVEAVELVPDPDAGQGFDGDMKLVPTKREPGQNKIGMVAWLMQLKTPECPVGRQAVAIANDITYASGSFGPSEDGLFRAATEYALAERLPVIYLAANSGARVGLAAEIKACVQVAWVNPDDPTKGYEYLYLRDEDYQRLCGSVPAGSPKPVKASRIIGKQGDTIWVVSDIIGLEDGLGAECLSGSGAIASVYSRAWDEGFTVTLVSGRTVGIGAYLARLGRRVVQRTDQPIILTGYAALNKVLGRDVYTSHMQLGGPKVMGFNGVSHHVVADDLEGAVAILRWLSYAAPELGVSRPLPMPTSDPITRGIGYTVAPGQKLDPRAAVAGEVGGDGD</sequence>
<feature type="non-terminal residue" evidence="3">
    <location>
        <position position="1"/>
    </location>
</feature>
<feature type="domain" description="CoA carboxyltransferase N-terminal" evidence="2">
    <location>
        <begin position="140"/>
        <end position="484"/>
    </location>
</feature>
<feature type="region of interest" description="Disordered" evidence="1">
    <location>
        <begin position="1"/>
        <end position="115"/>
    </location>
</feature>
<gene>
    <name evidence="3" type="ORF">TSPGSL018_16454</name>
</gene>